<evidence type="ECO:0000313" key="3">
    <source>
        <dbReference type="Proteomes" id="UP000179233"/>
    </source>
</evidence>
<feature type="transmembrane region" description="Helical" evidence="1">
    <location>
        <begin position="12"/>
        <end position="32"/>
    </location>
</feature>
<reference evidence="2 3" key="1">
    <citation type="journal article" date="2016" name="Nat. Commun.">
        <title>Thousands of microbial genomes shed light on interconnected biogeochemical processes in an aquifer system.</title>
        <authorList>
            <person name="Anantharaman K."/>
            <person name="Brown C.T."/>
            <person name="Hug L.A."/>
            <person name="Sharon I."/>
            <person name="Castelle C.J."/>
            <person name="Probst A.J."/>
            <person name="Thomas B.C."/>
            <person name="Singh A."/>
            <person name="Wilkins M.J."/>
            <person name="Karaoz U."/>
            <person name="Brodie E.L."/>
            <person name="Williams K.H."/>
            <person name="Hubbard S.S."/>
            <person name="Banfield J.F."/>
        </authorList>
    </citation>
    <scope>NUCLEOTIDE SEQUENCE [LARGE SCALE GENOMIC DNA]</scope>
</reference>
<feature type="transmembrane region" description="Helical" evidence="1">
    <location>
        <begin position="69"/>
        <end position="91"/>
    </location>
</feature>
<comment type="caution">
    <text evidence="2">The sequence shown here is derived from an EMBL/GenBank/DDBJ whole genome shotgun (WGS) entry which is preliminary data.</text>
</comment>
<feature type="transmembrane region" description="Helical" evidence="1">
    <location>
        <begin position="386"/>
        <end position="408"/>
    </location>
</feature>
<feature type="transmembrane region" description="Helical" evidence="1">
    <location>
        <begin position="183"/>
        <end position="200"/>
    </location>
</feature>
<feature type="transmembrane region" description="Helical" evidence="1">
    <location>
        <begin position="251"/>
        <end position="272"/>
    </location>
</feature>
<dbReference type="AlphaFoldDB" id="A0A1G1VQL5"/>
<protein>
    <recommendedName>
        <fullName evidence="4">Membrane protein 6-pyruvoyl-tetrahydropterin synthase-related domain-containing protein</fullName>
    </recommendedName>
</protein>
<feature type="transmembrane region" description="Helical" evidence="1">
    <location>
        <begin position="292"/>
        <end position="311"/>
    </location>
</feature>
<feature type="transmembrane region" description="Helical" evidence="1">
    <location>
        <begin position="129"/>
        <end position="149"/>
    </location>
</feature>
<feature type="transmembrane region" description="Helical" evidence="1">
    <location>
        <begin position="318"/>
        <end position="339"/>
    </location>
</feature>
<evidence type="ECO:0000313" key="2">
    <source>
        <dbReference type="EMBL" id="OGY17691.1"/>
    </source>
</evidence>
<sequence length="709" mass="79574">MRSIPLVAVTLLRIIGALSGSLFVGYLGWLVIRGWFGGEGPANLGSIEVSYVSMGRFLVDYGWKSWAPFWYFGFPFHLFYTPLLPVLEWLLKFQMGMPLWEAYRFVTGWSYILAPVSAFFLGWVLSRRWIGGLVAGVFYSIGPTVFYWLEKEVLADRFFSPGGVFLDPRRFVILVRWGEGPHLLSLVFLPLAGAFFVQFLRRSRFFFLVAGAVSFGLASLSNALGFMGTLLLVASIAFVRHAQYPKERTQIVRSSLAFFLIGFGLMSFWYNLSFLTNFFAEGGTTQGMLLSLFPWGWLVGIFGIGILYVVFGKILRNFGVAVSLIWFLTLFTVVYVYYASAPGGLSALRIELLPQALRYMTQVDLAFSVLLGAVVGGLLRKVGRRFIIAEIICTVFVMVLLLVSLSYVRPFIPLSFEASSKVVDLSTSHERVIADWLSSHVDVTKGERVFLPGNYGFFLNWFSDVWQLRGGLFQASTHFWPDHIHYQMANGEDSEIAMAWLKVSNAKYAVVTGPGSSELYREMKHLERFEGLRKAYTEDGDIIYEVPLVRPSTAKPVDAKAMSGIATPIKADDKEALLSYVDWVERSSGNELEFRMIDNDTYEVKGNLDAGEVILVQMTADPGWRAYLRQTAGQGKPERIRTGRDPLGFLMLYPDIPLGGEVEITLKHGLTWQQWLGYLITLAAVVGIGWYGVKSLKFHANGRAGKVQS</sequence>
<organism evidence="2 3">
    <name type="scientific">Candidatus Chisholmbacteria bacterium RIFCSPHIGHO2_01_FULL_52_32</name>
    <dbReference type="NCBI Taxonomy" id="1797591"/>
    <lineage>
        <taxon>Bacteria</taxon>
        <taxon>Candidatus Chisholmiibacteriota</taxon>
    </lineage>
</organism>
<keyword evidence="1" id="KW-1133">Transmembrane helix</keyword>
<keyword evidence="1" id="KW-0812">Transmembrane</keyword>
<dbReference type="EMBL" id="MHCJ01000007">
    <property type="protein sequence ID" value="OGY17691.1"/>
    <property type="molecule type" value="Genomic_DNA"/>
</dbReference>
<feature type="transmembrane region" description="Helical" evidence="1">
    <location>
        <begin position="359"/>
        <end position="379"/>
    </location>
</feature>
<feature type="transmembrane region" description="Helical" evidence="1">
    <location>
        <begin position="675"/>
        <end position="693"/>
    </location>
</feature>
<gene>
    <name evidence="2" type="ORF">A2786_05795</name>
</gene>
<dbReference type="Proteomes" id="UP000179233">
    <property type="component" value="Unassembled WGS sequence"/>
</dbReference>
<proteinExistence type="predicted"/>
<accession>A0A1G1VQL5</accession>
<feature type="transmembrane region" description="Helical" evidence="1">
    <location>
        <begin position="103"/>
        <end position="123"/>
    </location>
</feature>
<name>A0A1G1VQL5_9BACT</name>
<keyword evidence="1" id="KW-0472">Membrane</keyword>
<evidence type="ECO:0000256" key="1">
    <source>
        <dbReference type="SAM" id="Phobius"/>
    </source>
</evidence>
<feature type="transmembrane region" description="Helical" evidence="1">
    <location>
        <begin position="206"/>
        <end position="239"/>
    </location>
</feature>
<evidence type="ECO:0008006" key="4">
    <source>
        <dbReference type="Google" id="ProtNLM"/>
    </source>
</evidence>